<keyword evidence="2 3" id="KW-0539">Nucleus</keyword>
<feature type="region of interest" description="Disordered" evidence="4">
    <location>
        <begin position="224"/>
        <end position="280"/>
    </location>
</feature>
<dbReference type="AlphaFoldDB" id="A0A5P8N755"/>
<dbReference type="GO" id="GO:0005634">
    <property type="term" value="C:nucleus"/>
    <property type="evidence" value="ECO:0007669"/>
    <property type="project" value="UniProtKB-SubCell"/>
</dbReference>
<evidence type="ECO:0000256" key="1">
    <source>
        <dbReference type="ARBA" id="ARBA00023125"/>
    </source>
</evidence>
<evidence type="ECO:0000256" key="4">
    <source>
        <dbReference type="SAM" id="MobiDB-lite"/>
    </source>
</evidence>
<feature type="compositionally biased region" description="Basic residues" evidence="4">
    <location>
        <begin position="332"/>
        <end position="344"/>
    </location>
</feature>
<dbReference type="PROSITE" id="PS00657">
    <property type="entry name" value="FORK_HEAD_1"/>
    <property type="match status" value="1"/>
</dbReference>
<dbReference type="GO" id="GO:0030154">
    <property type="term" value="P:cell differentiation"/>
    <property type="evidence" value="ECO:0007669"/>
    <property type="project" value="TreeGrafter"/>
</dbReference>
<dbReference type="InterPro" id="IPR050211">
    <property type="entry name" value="FOX_domain-containing"/>
</dbReference>
<evidence type="ECO:0000256" key="2">
    <source>
        <dbReference type="ARBA" id="ARBA00023242"/>
    </source>
</evidence>
<dbReference type="PROSITE" id="PS50039">
    <property type="entry name" value="FORK_HEAD_3"/>
    <property type="match status" value="1"/>
</dbReference>
<dbReference type="InterPro" id="IPR030456">
    <property type="entry name" value="TF_fork_head_CS_2"/>
</dbReference>
<dbReference type="EMBL" id="MN510858">
    <property type="protein sequence ID" value="QFR36444.1"/>
    <property type="molecule type" value="Genomic_DNA"/>
</dbReference>
<dbReference type="InterPro" id="IPR036390">
    <property type="entry name" value="WH_DNA-bd_sf"/>
</dbReference>
<feature type="compositionally biased region" description="Low complexity" evidence="4">
    <location>
        <begin position="318"/>
        <end position="331"/>
    </location>
</feature>
<dbReference type="PRINTS" id="PR00053">
    <property type="entry name" value="FORKHEAD"/>
</dbReference>
<proteinExistence type="predicted"/>
<reference evidence="6" key="1">
    <citation type="submission" date="2019-09" db="EMBL/GenBank/DDBJ databases">
        <authorList>
            <person name="Wu S."/>
            <person name="Zhang Y."/>
            <person name="Zhang L."/>
            <person name="Bao Z."/>
        </authorList>
    </citation>
    <scope>NUCLEOTIDE SEQUENCE</scope>
</reference>
<dbReference type="GO" id="GO:0009653">
    <property type="term" value="P:anatomical structure morphogenesis"/>
    <property type="evidence" value="ECO:0007669"/>
    <property type="project" value="TreeGrafter"/>
</dbReference>
<dbReference type="PROSITE" id="PS00658">
    <property type="entry name" value="FORK_HEAD_2"/>
    <property type="match status" value="1"/>
</dbReference>
<accession>A0A5P8N755</accession>
<evidence type="ECO:0000256" key="3">
    <source>
        <dbReference type="PROSITE-ProRule" id="PRU00089"/>
    </source>
</evidence>
<feature type="DNA-binding region" description="Fork-head" evidence="3">
    <location>
        <begin position="30"/>
        <end position="119"/>
    </location>
</feature>
<dbReference type="Pfam" id="PF00250">
    <property type="entry name" value="Forkhead"/>
    <property type="match status" value="1"/>
</dbReference>
<dbReference type="InterPro" id="IPR018122">
    <property type="entry name" value="TF_fork_head_CS_1"/>
</dbReference>
<dbReference type="PANTHER" id="PTHR11829">
    <property type="entry name" value="FORKHEAD BOX PROTEIN"/>
    <property type="match status" value="1"/>
</dbReference>
<dbReference type="InterPro" id="IPR036388">
    <property type="entry name" value="WH-like_DNA-bd_sf"/>
</dbReference>
<organism evidence="6">
    <name type="scientific">Mizuhopecten yessoensis</name>
    <name type="common">Japanese scallop</name>
    <name type="synonym">Patinopecten yessoensis</name>
    <dbReference type="NCBI Taxonomy" id="6573"/>
    <lineage>
        <taxon>Eukaryota</taxon>
        <taxon>Metazoa</taxon>
        <taxon>Spiralia</taxon>
        <taxon>Lophotrochozoa</taxon>
        <taxon>Mollusca</taxon>
        <taxon>Bivalvia</taxon>
        <taxon>Autobranchia</taxon>
        <taxon>Pteriomorphia</taxon>
        <taxon>Pectinida</taxon>
        <taxon>Pectinoidea</taxon>
        <taxon>Pectinidae</taxon>
        <taxon>Mizuhopecten</taxon>
    </lineage>
</organism>
<dbReference type="SMART" id="SM00339">
    <property type="entry name" value="FH"/>
    <property type="match status" value="1"/>
</dbReference>
<dbReference type="Gene3D" id="1.10.10.10">
    <property type="entry name" value="Winged helix-like DNA-binding domain superfamily/Winged helix DNA-binding domain"/>
    <property type="match status" value="1"/>
</dbReference>
<dbReference type="InterPro" id="IPR001766">
    <property type="entry name" value="Fork_head_dom"/>
</dbReference>
<feature type="region of interest" description="Disordered" evidence="4">
    <location>
        <begin position="314"/>
        <end position="344"/>
    </location>
</feature>
<dbReference type="PANTHER" id="PTHR11829:SF343">
    <property type="entry name" value="FORK-HEAD DOMAIN-CONTAINING PROTEIN"/>
    <property type="match status" value="1"/>
</dbReference>
<name>A0A5P8N755_MIZYE</name>
<dbReference type="GO" id="GO:0000978">
    <property type="term" value="F:RNA polymerase II cis-regulatory region sequence-specific DNA binding"/>
    <property type="evidence" value="ECO:0007669"/>
    <property type="project" value="TreeGrafter"/>
</dbReference>
<comment type="subcellular location">
    <subcellularLocation>
        <location evidence="3">Nucleus</location>
    </subcellularLocation>
</comment>
<protein>
    <recommendedName>
        <fullName evidence="5">Fork-head domain-containing protein</fullName>
    </recommendedName>
</protein>
<feature type="compositionally biased region" description="Low complexity" evidence="4">
    <location>
        <begin position="237"/>
        <end position="254"/>
    </location>
</feature>
<keyword evidence="1 3" id="KW-0238">DNA-binding</keyword>
<dbReference type="SUPFAM" id="SSF46785">
    <property type="entry name" value="Winged helix' DNA-binding domain"/>
    <property type="match status" value="1"/>
</dbReference>
<evidence type="ECO:0000259" key="5">
    <source>
        <dbReference type="PROSITE" id="PS50039"/>
    </source>
</evidence>
<sequence length="534" mass="59196">MENVRQSLLENIHNLQLPNRNKAIYKRYGKPPYSYAGMIIVAIMTSPNKMLSLSEIHDYLRNMFDFFKQPYLGWKDSVRHNLSHCKCFVKGGKTADGRNNLWTVNMAEVTPSLFRRQQTAIAKDGNYAEDLHDELQVPRIDIPFFNYSRGAPSKTTSDRPSSSVFVIGATDYSCDTNEGNHGYQQTSAPYTAGSATDCHSTNNCRPQTPMLYRLPSVTSANSPIVLGSPDKGKTTIVRPPSVLSTSSSSTSLRSLGEHPGQSSSPAFSDITEPRTPDMADNDMSGFRPINDDVQSGWITPLGLLRDSSDMTRGASCLSDVSPSRSECSSSRRAPKRKQIRHRPKVRKAMRTDNFRTSRADSTFSEMTYADLQSLVTQSASQWEVSVDNAIGNLHVLCKSNTEAPVHVVATNTEYSLPTPSFVTGIQTPEVGNQPYTGYDQQTTFSTGNGITYIQTEDRTVEQATPTHDFHIPGPHRIDHTYSSPERVNNSIPETKQQTSDVTWEIGNEPTTSIGDDTNSLEEFANCALWYGLLS</sequence>
<dbReference type="GO" id="GO:0000981">
    <property type="term" value="F:DNA-binding transcription factor activity, RNA polymerase II-specific"/>
    <property type="evidence" value="ECO:0007669"/>
    <property type="project" value="TreeGrafter"/>
</dbReference>
<feature type="domain" description="Fork-head" evidence="5">
    <location>
        <begin position="30"/>
        <end position="119"/>
    </location>
</feature>
<evidence type="ECO:0000313" key="6">
    <source>
        <dbReference type="EMBL" id="QFR36444.1"/>
    </source>
</evidence>
<dbReference type="OrthoDB" id="10029558at2759"/>